<evidence type="ECO:0000313" key="1">
    <source>
        <dbReference type="EMBL" id="QQL46156.1"/>
    </source>
</evidence>
<dbReference type="Pfam" id="PF04450">
    <property type="entry name" value="BSP"/>
    <property type="match status" value="1"/>
</dbReference>
<gene>
    <name evidence="1" type="ORF">G3M56_006130</name>
</gene>
<dbReference type="AlphaFoldDB" id="A0A6B3LAV9"/>
<dbReference type="Proteomes" id="UP000475117">
    <property type="component" value="Chromosome"/>
</dbReference>
<evidence type="ECO:0000313" key="2">
    <source>
        <dbReference type="Proteomes" id="UP000475117"/>
    </source>
</evidence>
<dbReference type="EMBL" id="CP066776">
    <property type="protein sequence ID" value="QQL46156.1"/>
    <property type="molecule type" value="Genomic_DNA"/>
</dbReference>
<dbReference type="InterPro" id="IPR007541">
    <property type="entry name" value="Uncharacterised_BSP"/>
</dbReference>
<organism evidence="1 2">
    <name type="scientific">Sulfuriroseicoccus oceanibius</name>
    <dbReference type="NCBI Taxonomy" id="2707525"/>
    <lineage>
        <taxon>Bacteria</taxon>
        <taxon>Pseudomonadati</taxon>
        <taxon>Verrucomicrobiota</taxon>
        <taxon>Verrucomicrobiia</taxon>
        <taxon>Verrucomicrobiales</taxon>
        <taxon>Verrucomicrobiaceae</taxon>
        <taxon>Sulfuriroseicoccus</taxon>
    </lineage>
</organism>
<name>A0A6B3LAV9_9BACT</name>
<reference evidence="1 2" key="1">
    <citation type="submission" date="2020-12" db="EMBL/GenBank/DDBJ databases">
        <title>Sulforoseuscoccus oceanibium gen. nov., sp. nov., a representative of the phylum Verrucomicrobia with special cytoplasmic membrane, and proposal of Sulforoseuscoccusaceae fam. nov.</title>
        <authorList>
            <person name="Xi F."/>
        </authorList>
    </citation>
    <scope>NUCLEOTIDE SEQUENCE [LARGE SCALE GENOMIC DNA]</scope>
    <source>
        <strain evidence="1 2">T37</strain>
    </source>
</reference>
<accession>A0A6B3LAV9</accession>
<dbReference type="RefSeq" id="WP_164362879.1">
    <property type="nucleotide sequence ID" value="NZ_CP066776.1"/>
</dbReference>
<dbReference type="KEGG" id="soa:G3M56_006130"/>
<proteinExistence type="predicted"/>
<protein>
    <submittedName>
        <fullName evidence="1">Uncharacterized protein</fullName>
    </submittedName>
</protein>
<sequence>MIRSLVPSLILMFTGAALASPETFTRDVQVCDQSVELKITIDFDHLDESGKQLAQTLPESYFKQWPQIALMIDAPISTTATHLKLSFQKELGYPAHVAGDQMVISAEHAGRDEEETQGVFSHELTHFIQGYPQDAGSPGWFTEGVADLVRYKLHPESYWAKVMIKYTDKQRALGAYWQSSAFLLWMEQTYGKPVASMVSRSCSEGKYDASIWKRETGLTLDELVEAYGKSDWVAPGK</sequence>
<keyword evidence="2" id="KW-1185">Reference proteome</keyword>